<dbReference type="AlphaFoldDB" id="A0A402A1C9"/>
<comment type="caution">
    <text evidence="2">The sequence shown here is derived from an EMBL/GenBank/DDBJ whole genome shotgun (WGS) entry which is preliminary data.</text>
</comment>
<organism evidence="2 3">
    <name type="scientific">Tengunoibacter tsumagoiensis</name>
    <dbReference type="NCBI Taxonomy" id="2014871"/>
    <lineage>
        <taxon>Bacteria</taxon>
        <taxon>Bacillati</taxon>
        <taxon>Chloroflexota</taxon>
        <taxon>Ktedonobacteria</taxon>
        <taxon>Ktedonobacterales</taxon>
        <taxon>Dictyobacteraceae</taxon>
        <taxon>Tengunoibacter</taxon>
    </lineage>
</organism>
<keyword evidence="1" id="KW-0812">Transmembrane</keyword>
<evidence type="ECO:0000256" key="1">
    <source>
        <dbReference type="SAM" id="Phobius"/>
    </source>
</evidence>
<keyword evidence="1" id="KW-1133">Transmembrane helix</keyword>
<gene>
    <name evidence="2" type="ORF">KTT_28020</name>
</gene>
<feature type="transmembrane region" description="Helical" evidence="1">
    <location>
        <begin position="20"/>
        <end position="41"/>
    </location>
</feature>
<name>A0A402A1C9_9CHLR</name>
<evidence type="ECO:0000313" key="2">
    <source>
        <dbReference type="EMBL" id="GCE12943.1"/>
    </source>
</evidence>
<dbReference type="Proteomes" id="UP000287352">
    <property type="component" value="Unassembled WGS sequence"/>
</dbReference>
<proteinExistence type="predicted"/>
<evidence type="ECO:0000313" key="3">
    <source>
        <dbReference type="Proteomes" id="UP000287352"/>
    </source>
</evidence>
<protein>
    <submittedName>
        <fullName evidence="2">Uncharacterized protein</fullName>
    </submittedName>
</protein>
<sequence>MPICIDLARKPLPIVRMGRYGYRAIAIYLLRLITLIIHIAIKYNETRMKNKYTYKNRRRKVRSVHAATTA</sequence>
<dbReference type="EMBL" id="BIFR01000001">
    <property type="protein sequence ID" value="GCE12943.1"/>
    <property type="molecule type" value="Genomic_DNA"/>
</dbReference>
<accession>A0A402A1C9</accession>
<keyword evidence="3" id="KW-1185">Reference proteome</keyword>
<reference evidence="3" key="1">
    <citation type="submission" date="2018-12" db="EMBL/GenBank/DDBJ databases">
        <title>Tengunoibacter tsumagoiensis gen. nov., sp. nov., Dictyobacter kobayashii sp. nov., D. alpinus sp. nov., and D. joshuensis sp. nov. and description of Dictyobacteraceae fam. nov. within the order Ktedonobacterales isolated from Tengu-no-mugimeshi.</title>
        <authorList>
            <person name="Wang C.M."/>
            <person name="Zheng Y."/>
            <person name="Sakai Y."/>
            <person name="Toyoda A."/>
            <person name="Minakuchi Y."/>
            <person name="Abe K."/>
            <person name="Yokota A."/>
            <person name="Yabe S."/>
        </authorList>
    </citation>
    <scope>NUCLEOTIDE SEQUENCE [LARGE SCALE GENOMIC DNA]</scope>
    <source>
        <strain evidence="3">Uno3</strain>
    </source>
</reference>
<keyword evidence="1" id="KW-0472">Membrane</keyword>